<evidence type="ECO:0000313" key="6">
    <source>
        <dbReference type="EMBL" id="MFC6755329.1"/>
    </source>
</evidence>
<dbReference type="AlphaFoldDB" id="A0ABD5SIN6"/>
<keyword evidence="7" id="KW-1185">Reference proteome</keyword>
<dbReference type="InterPro" id="IPR001701">
    <property type="entry name" value="Glyco_hydro_9"/>
</dbReference>
<dbReference type="Pfam" id="PF00759">
    <property type="entry name" value="Glyco_hydro_9"/>
    <property type="match status" value="1"/>
</dbReference>
<feature type="domain" description="Glycoside hydrolase family 9" evidence="5">
    <location>
        <begin position="2"/>
        <end position="170"/>
    </location>
</feature>
<dbReference type="GO" id="GO:0000272">
    <property type="term" value="P:polysaccharide catabolic process"/>
    <property type="evidence" value="ECO:0007669"/>
    <property type="project" value="UniProtKB-KW"/>
</dbReference>
<keyword evidence="1 6" id="KW-0378">Hydrolase</keyword>
<comment type="caution">
    <text evidence="6">The sequence shown here is derived from an EMBL/GenBank/DDBJ whole genome shotgun (WGS) entry which is preliminary data.</text>
</comment>
<dbReference type="InterPro" id="IPR012341">
    <property type="entry name" value="6hp_glycosidase-like_sf"/>
</dbReference>
<dbReference type="GO" id="GO:0016798">
    <property type="term" value="F:hydrolase activity, acting on glycosyl bonds"/>
    <property type="evidence" value="ECO:0007669"/>
    <property type="project" value="UniProtKB-KW"/>
</dbReference>
<dbReference type="SUPFAM" id="SSF48208">
    <property type="entry name" value="Six-hairpin glycosidases"/>
    <property type="match status" value="1"/>
</dbReference>
<feature type="non-terminal residue" evidence="6">
    <location>
        <position position="174"/>
    </location>
</feature>
<keyword evidence="4" id="KW-0624">Polysaccharide degradation</keyword>
<dbReference type="InterPro" id="IPR008928">
    <property type="entry name" value="6-hairpin_glycosidase_sf"/>
</dbReference>
<proteinExistence type="predicted"/>
<gene>
    <name evidence="6" type="ORF">ACFQEU_17915</name>
</gene>
<dbReference type="EMBL" id="JBHSWW010000715">
    <property type="protein sequence ID" value="MFC6755329.1"/>
    <property type="molecule type" value="Genomic_DNA"/>
</dbReference>
<sequence length="174" mass="18943">MEYPAAYTQTGQMTHIKNNLRFVADYFLSAHTAPNELYGQVGSGSADHAWWGSPEVLHLTSRAASTRPSYKVDATCPGSDLAGETAAALSAIAMVFKTDDPAYSANLISHAKQLYSFANTYRGKYSACITDASGFYNSWSGYNDELVWSAIWLHRATGEQSYLDAAVAAYDTLN</sequence>
<organism evidence="6 7">
    <name type="scientific">Halorubrum tibetense</name>
    <dbReference type="NCBI Taxonomy" id="175631"/>
    <lineage>
        <taxon>Archaea</taxon>
        <taxon>Methanobacteriati</taxon>
        <taxon>Methanobacteriota</taxon>
        <taxon>Stenosarchaea group</taxon>
        <taxon>Halobacteria</taxon>
        <taxon>Halobacteriales</taxon>
        <taxon>Haloferacaceae</taxon>
        <taxon>Halorubrum</taxon>
    </lineage>
</organism>
<evidence type="ECO:0000256" key="3">
    <source>
        <dbReference type="ARBA" id="ARBA00023295"/>
    </source>
</evidence>
<reference evidence="6 7" key="1">
    <citation type="journal article" date="2019" name="Int. J. Syst. Evol. Microbiol.">
        <title>The Global Catalogue of Microorganisms (GCM) 10K type strain sequencing project: providing services to taxonomists for standard genome sequencing and annotation.</title>
        <authorList>
            <consortium name="The Broad Institute Genomics Platform"/>
            <consortium name="The Broad Institute Genome Sequencing Center for Infectious Disease"/>
            <person name="Wu L."/>
            <person name="Ma J."/>
        </authorList>
    </citation>
    <scope>NUCLEOTIDE SEQUENCE [LARGE SCALE GENOMIC DNA]</scope>
    <source>
        <strain evidence="6 7">CGMCC 1.3239</strain>
    </source>
</reference>
<dbReference type="PANTHER" id="PTHR22298">
    <property type="entry name" value="ENDO-1,4-BETA-GLUCANASE"/>
    <property type="match status" value="1"/>
</dbReference>
<evidence type="ECO:0000259" key="5">
    <source>
        <dbReference type="Pfam" id="PF00759"/>
    </source>
</evidence>
<keyword evidence="2" id="KW-0119">Carbohydrate metabolism</keyword>
<evidence type="ECO:0000256" key="4">
    <source>
        <dbReference type="ARBA" id="ARBA00023326"/>
    </source>
</evidence>
<dbReference type="Gene3D" id="1.50.10.10">
    <property type="match status" value="1"/>
</dbReference>
<name>A0ABD5SIN6_9EURY</name>
<protein>
    <submittedName>
        <fullName evidence="6">Glycoside hydrolase family 9 protein</fullName>
    </submittedName>
</protein>
<dbReference type="Proteomes" id="UP001596442">
    <property type="component" value="Unassembled WGS sequence"/>
</dbReference>
<evidence type="ECO:0000313" key="7">
    <source>
        <dbReference type="Proteomes" id="UP001596442"/>
    </source>
</evidence>
<evidence type="ECO:0000256" key="2">
    <source>
        <dbReference type="ARBA" id="ARBA00023277"/>
    </source>
</evidence>
<keyword evidence="3" id="KW-0326">Glycosidase</keyword>
<accession>A0ABD5SIN6</accession>
<dbReference type="RefSeq" id="WP_379784356.1">
    <property type="nucleotide sequence ID" value="NZ_JBHSWW010000715.1"/>
</dbReference>
<evidence type="ECO:0000256" key="1">
    <source>
        <dbReference type="ARBA" id="ARBA00022801"/>
    </source>
</evidence>